<dbReference type="EMBL" id="WQLA01000007">
    <property type="protein sequence ID" value="MVN92822.1"/>
    <property type="molecule type" value="Genomic_DNA"/>
</dbReference>
<feature type="domain" description="Glycosyl hydrolase family 31 C-terminal" evidence="8">
    <location>
        <begin position="510"/>
        <end position="583"/>
    </location>
</feature>
<dbReference type="PANTHER" id="PTHR22762">
    <property type="entry name" value="ALPHA-GLUCOSIDASE"/>
    <property type="match status" value="1"/>
</dbReference>
<evidence type="ECO:0000259" key="7">
    <source>
        <dbReference type="Pfam" id="PF17137"/>
    </source>
</evidence>
<dbReference type="InterPro" id="IPR033403">
    <property type="entry name" value="DUF5110"/>
</dbReference>
<dbReference type="PANTHER" id="PTHR22762:SF120">
    <property type="entry name" value="HETEROGLYCAN GLUCOSIDASE 1"/>
    <property type="match status" value="1"/>
</dbReference>
<name>A0A6I4ICE9_9SPHI</name>
<proteinExistence type="inferred from homology"/>
<evidence type="ECO:0000256" key="2">
    <source>
        <dbReference type="ARBA" id="ARBA00022801"/>
    </source>
</evidence>
<dbReference type="InterPro" id="IPR030458">
    <property type="entry name" value="Glyco_hydro_31_AS"/>
</dbReference>
<evidence type="ECO:0000256" key="4">
    <source>
        <dbReference type="RuleBase" id="RU361185"/>
    </source>
</evidence>
<dbReference type="AlphaFoldDB" id="A0A6I4ICE9"/>
<dbReference type="InterPro" id="IPR011013">
    <property type="entry name" value="Gal_mutarotase_sf_dom"/>
</dbReference>
<dbReference type="GO" id="GO:0005975">
    <property type="term" value="P:carbohydrate metabolic process"/>
    <property type="evidence" value="ECO:0007669"/>
    <property type="project" value="InterPro"/>
</dbReference>
<dbReference type="InterPro" id="IPR048395">
    <property type="entry name" value="Glyco_hydro_31_C"/>
</dbReference>
<gene>
    <name evidence="9" type="ORF">GO816_16930</name>
</gene>
<organism evidence="9 10">
    <name type="scientific">Mucilaginibacter aquatilis</name>
    <dbReference type="NCBI Taxonomy" id="1517760"/>
    <lineage>
        <taxon>Bacteria</taxon>
        <taxon>Pseudomonadati</taxon>
        <taxon>Bacteroidota</taxon>
        <taxon>Sphingobacteriia</taxon>
        <taxon>Sphingobacteriales</taxon>
        <taxon>Sphingobacteriaceae</taxon>
        <taxon>Mucilaginibacter</taxon>
    </lineage>
</organism>
<comment type="caution">
    <text evidence="9">The sequence shown here is derived from an EMBL/GenBank/DDBJ whole genome shotgun (WGS) entry which is preliminary data.</text>
</comment>
<evidence type="ECO:0000259" key="8">
    <source>
        <dbReference type="Pfam" id="PF21365"/>
    </source>
</evidence>
<sequence length="691" mass="76634">MVGKSIAKFSPLGFSAYKTPPLILKSEMAIKSPVPATWKIKPVFFLRDGKAGASIDLTGNISVYGGGEVTGPLLRNGQTIKLWNTDSGAYGADGGSRLYQTHPWVMGVRENGTAFGIIFDSSWKAELTTNSDKIKYRSEGALFNVYVIDRQSPQEVLKGLAQLTGTIDLPPLWALGYHQCRFSYASEDKVRTIANTFRQKDIPCDVIWMDIDYMEGYRVFTFNKKNFPDPANLNKDLHTKGFKAIYMIDPGVKVDTGYAVYKSGSANDVWVKQPDGREYHGKVWPGDCVFPDFTMPRARTWWANLYKDFMGTGIDGIWNDMNEPAINDNHFSTDLRLGTMPYNTPHRGGDKLPAGTHLLYHNAYGRFMVEASRKGILAANPQKRPFVLTRANLLGGQRFAATWTGDNLADPKFMKLSVPMSLTLGLSGQPFSGPDIGGFLENTSGELWAQWIGFGNLLPFARGHACAGTNDKEPWAFGPAIERTSRIALERRYRLLPYMYTLFQQAHKTGIPVMLPVFFDDVKDPKLRNEEQAFLLGERLLVIPSFAKNPALPKGIWENLKLIDGEEDDEYQAKLLIKGGSIIPAGKVVQNTTQPSLKPLTLYVCLDKKNQASGTLYWDAGEGWGFKEGKYSLLNFGAKTVNNKVQVKLISKVGGYNMTSVTSNVKVVVVKDGKTYEATGDAVKGISVNLL</sequence>
<accession>A0A6I4ICE9</accession>
<keyword evidence="2 4" id="KW-0378">Hydrolase</keyword>
<dbReference type="Gene3D" id="3.20.20.80">
    <property type="entry name" value="Glycosidases"/>
    <property type="match status" value="1"/>
</dbReference>
<comment type="similarity">
    <text evidence="1 4">Belongs to the glycosyl hydrolase 31 family.</text>
</comment>
<dbReference type="Gene3D" id="2.60.40.1180">
    <property type="entry name" value="Golgi alpha-mannosidase II"/>
    <property type="match status" value="2"/>
</dbReference>
<evidence type="ECO:0000313" key="10">
    <source>
        <dbReference type="Proteomes" id="UP000434850"/>
    </source>
</evidence>
<dbReference type="Pfam" id="PF01055">
    <property type="entry name" value="Glyco_hydro_31_2nd"/>
    <property type="match status" value="1"/>
</dbReference>
<dbReference type="InterPro" id="IPR017853">
    <property type="entry name" value="GH"/>
</dbReference>
<dbReference type="CDD" id="cd14752">
    <property type="entry name" value="GH31_N"/>
    <property type="match status" value="1"/>
</dbReference>
<dbReference type="Pfam" id="PF13802">
    <property type="entry name" value="Gal_mutarotas_2"/>
    <property type="match status" value="1"/>
</dbReference>
<keyword evidence="3 4" id="KW-0326">Glycosidase</keyword>
<evidence type="ECO:0000259" key="6">
    <source>
        <dbReference type="Pfam" id="PF13802"/>
    </source>
</evidence>
<reference evidence="9 10" key="1">
    <citation type="submission" date="2019-12" db="EMBL/GenBank/DDBJ databases">
        <title>Mucilaginibacter sp. HME9299 genome sequencing and assembly.</title>
        <authorList>
            <person name="Kang H."/>
            <person name="Kim H."/>
            <person name="Joh K."/>
        </authorList>
    </citation>
    <scope>NUCLEOTIDE SEQUENCE [LARGE SCALE GENOMIC DNA]</scope>
    <source>
        <strain evidence="9 10">HME9299</strain>
    </source>
</reference>
<dbReference type="InterPro" id="IPR025887">
    <property type="entry name" value="Glyco_hydro_31_N_dom"/>
</dbReference>
<dbReference type="InterPro" id="IPR013780">
    <property type="entry name" value="Glyco_hydro_b"/>
</dbReference>
<evidence type="ECO:0000256" key="1">
    <source>
        <dbReference type="ARBA" id="ARBA00007806"/>
    </source>
</evidence>
<protein>
    <submittedName>
        <fullName evidence="9">DUF5110 domain-containing protein</fullName>
    </submittedName>
</protein>
<evidence type="ECO:0000259" key="5">
    <source>
        <dbReference type="Pfam" id="PF01055"/>
    </source>
</evidence>
<dbReference type="Pfam" id="PF21365">
    <property type="entry name" value="Glyco_hydro_31_3rd"/>
    <property type="match status" value="1"/>
</dbReference>
<dbReference type="Pfam" id="PF17137">
    <property type="entry name" value="DUF5110"/>
    <property type="match status" value="1"/>
</dbReference>
<dbReference type="Gene3D" id="2.60.40.1760">
    <property type="entry name" value="glycosyl hydrolase (family 31)"/>
    <property type="match status" value="1"/>
</dbReference>
<feature type="domain" description="Glycoside hydrolase family 31 TIM barrel" evidence="5">
    <location>
        <begin position="169"/>
        <end position="502"/>
    </location>
</feature>
<dbReference type="PROSITE" id="PS00129">
    <property type="entry name" value="GLYCOSYL_HYDROL_F31_1"/>
    <property type="match status" value="1"/>
</dbReference>
<dbReference type="GO" id="GO:0030246">
    <property type="term" value="F:carbohydrate binding"/>
    <property type="evidence" value="ECO:0007669"/>
    <property type="project" value="InterPro"/>
</dbReference>
<feature type="domain" description="DUF5110" evidence="7">
    <location>
        <begin position="599"/>
        <end position="670"/>
    </location>
</feature>
<dbReference type="SUPFAM" id="SSF74650">
    <property type="entry name" value="Galactose mutarotase-like"/>
    <property type="match status" value="1"/>
</dbReference>
<evidence type="ECO:0000313" key="9">
    <source>
        <dbReference type="EMBL" id="MVN92822.1"/>
    </source>
</evidence>
<dbReference type="Proteomes" id="UP000434850">
    <property type="component" value="Unassembled WGS sequence"/>
</dbReference>
<dbReference type="InterPro" id="IPR000322">
    <property type="entry name" value="Glyco_hydro_31_TIM"/>
</dbReference>
<dbReference type="SUPFAM" id="SSF51445">
    <property type="entry name" value="(Trans)glycosidases"/>
    <property type="match status" value="1"/>
</dbReference>
<dbReference type="CDD" id="cd06604">
    <property type="entry name" value="GH31_glucosidase_II_MalA"/>
    <property type="match status" value="1"/>
</dbReference>
<dbReference type="OrthoDB" id="176168at2"/>
<keyword evidence="10" id="KW-1185">Reference proteome</keyword>
<dbReference type="SUPFAM" id="SSF51011">
    <property type="entry name" value="Glycosyl hydrolase domain"/>
    <property type="match status" value="1"/>
</dbReference>
<evidence type="ECO:0000256" key="3">
    <source>
        <dbReference type="ARBA" id="ARBA00023295"/>
    </source>
</evidence>
<feature type="domain" description="Glycoside hydrolase family 31 N-terminal" evidence="6">
    <location>
        <begin position="52"/>
        <end position="125"/>
    </location>
</feature>
<dbReference type="GO" id="GO:0004553">
    <property type="term" value="F:hydrolase activity, hydrolyzing O-glycosyl compounds"/>
    <property type="evidence" value="ECO:0007669"/>
    <property type="project" value="InterPro"/>
</dbReference>